<evidence type="ECO:0000313" key="18">
    <source>
        <dbReference type="Proteomes" id="UP000664658"/>
    </source>
</evidence>
<dbReference type="GO" id="GO:0006528">
    <property type="term" value="P:asparagine metabolic process"/>
    <property type="evidence" value="ECO:0007669"/>
    <property type="project" value="InterPro"/>
</dbReference>
<evidence type="ECO:0000256" key="13">
    <source>
        <dbReference type="RuleBase" id="RU004456"/>
    </source>
</evidence>
<feature type="chain" id="PRO_5041072932" description="asparaginase" evidence="14">
    <location>
        <begin position="27"/>
        <end position="358"/>
    </location>
</feature>
<comment type="similarity">
    <text evidence="2 13">Belongs to the asparaginase 1 family.</text>
</comment>
<feature type="binding site" evidence="10">
    <location>
        <begin position="121"/>
        <end position="122"/>
    </location>
    <ligand>
        <name>substrate</name>
    </ligand>
</feature>
<evidence type="ECO:0000256" key="4">
    <source>
        <dbReference type="ARBA" id="ARBA00022729"/>
    </source>
</evidence>
<evidence type="ECO:0000256" key="5">
    <source>
        <dbReference type="ARBA" id="ARBA00022764"/>
    </source>
</evidence>
<evidence type="ECO:0000256" key="6">
    <source>
        <dbReference type="ARBA" id="ARBA00022801"/>
    </source>
</evidence>
<evidence type="ECO:0000313" key="17">
    <source>
        <dbReference type="EMBL" id="MBO1106967.1"/>
    </source>
</evidence>
<dbReference type="NCBIfam" id="NF008304">
    <property type="entry name" value="PRK11096.1"/>
    <property type="match status" value="1"/>
</dbReference>
<dbReference type="Gene3D" id="3.40.50.1170">
    <property type="entry name" value="L-asparaginase, N-terminal domain"/>
    <property type="match status" value="1"/>
</dbReference>
<evidence type="ECO:0000256" key="14">
    <source>
        <dbReference type="SAM" id="SignalP"/>
    </source>
</evidence>
<feature type="signal peptide" evidence="14">
    <location>
        <begin position="1"/>
        <end position="26"/>
    </location>
</feature>
<dbReference type="PRINTS" id="PR00139">
    <property type="entry name" value="ASNGLNASE"/>
</dbReference>
<evidence type="ECO:0000256" key="9">
    <source>
        <dbReference type="PIRSR" id="PIRSR001220-1"/>
    </source>
</evidence>
<organism evidence="17 18">
    <name type="scientific">Plesiomonas shigelloides</name>
    <name type="common">Aeromonas shigelloides</name>
    <dbReference type="NCBI Taxonomy" id="703"/>
    <lineage>
        <taxon>Bacteria</taxon>
        <taxon>Pseudomonadati</taxon>
        <taxon>Pseudomonadota</taxon>
        <taxon>Gammaproteobacteria</taxon>
        <taxon>Enterobacterales</taxon>
        <taxon>Enterobacteriaceae</taxon>
        <taxon>Plesiomonas</taxon>
    </lineage>
</organism>
<comment type="subcellular location">
    <subcellularLocation>
        <location evidence="1">Periplasm</location>
    </subcellularLocation>
</comment>
<feature type="domain" description="Asparaginase/glutaminase C-terminal" evidence="16">
    <location>
        <begin position="245"/>
        <end position="355"/>
    </location>
</feature>
<dbReference type="Pfam" id="PF17763">
    <property type="entry name" value="Asparaginase_C"/>
    <property type="match status" value="1"/>
</dbReference>
<accession>A0A379CP61</accession>
<dbReference type="InterPro" id="IPR027473">
    <property type="entry name" value="L-asparaginase_C"/>
</dbReference>
<keyword evidence="5" id="KW-0574">Periplasm</keyword>
<reference evidence="17" key="1">
    <citation type="submission" date="2021-03" db="EMBL/GenBank/DDBJ databases">
        <title>Plesiomonas shigelloides zfcc0051, isolated from zebrafish feces.</title>
        <authorList>
            <person name="Vanderhoek Z."/>
            <person name="Gaulke C."/>
        </authorList>
    </citation>
    <scope>NUCLEOTIDE SEQUENCE</scope>
    <source>
        <strain evidence="17">Zfcc0051</strain>
    </source>
</reference>
<dbReference type="GeneID" id="69703793"/>
<dbReference type="InterPro" id="IPR036152">
    <property type="entry name" value="Asp/glu_Ase-like_sf"/>
</dbReference>
<dbReference type="InterPro" id="IPR027475">
    <property type="entry name" value="Asparaginase/glutaminase_AS2"/>
</dbReference>
<dbReference type="InterPro" id="IPR020827">
    <property type="entry name" value="Asparaginase/glutaminase_AS1"/>
</dbReference>
<proteinExistence type="inferred from homology"/>
<evidence type="ECO:0000256" key="8">
    <source>
        <dbReference type="ARBA" id="ARBA00049366"/>
    </source>
</evidence>
<dbReference type="GO" id="GO:0042597">
    <property type="term" value="C:periplasmic space"/>
    <property type="evidence" value="ECO:0007669"/>
    <property type="project" value="UniProtKB-SubCell"/>
</dbReference>
<dbReference type="Pfam" id="PF00710">
    <property type="entry name" value="Asparaginase"/>
    <property type="match status" value="1"/>
</dbReference>
<dbReference type="PROSITE" id="PS51732">
    <property type="entry name" value="ASN_GLN_ASE_3"/>
    <property type="match status" value="1"/>
</dbReference>
<dbReference type="PANTHER" id="PTHR11707">
    <property type="entry name" value="L-ASPARAGINASE"/>
    <property type="match status" value="1"/>
</dbReference>
<feature type="active site" evidence="11">
    <location>
        <position position="40"/>
    </location>
</feature>
<dbReference type="GO" id="GO:0004067">
    <property type="term" value="F:asparaginase activity"/>
    <property type="evidence" value="ECO:0007669"/>
    <property type="project" value="UniProtKB-UniRule"/>
</dbReference>
<dbReference type="EMBL" id="JAFNAA010000002">
    <property type="protein sequence ID" value="MBO1106967.1"/>
    <property type="molecule type" value="Genomic_DNA"/>
</dbReference>
<dbReference type="SUPFAM" id="SSF53774">
    <property type="entry name" value="Glutaminase/Asparaginase"/>
    <property type="match status" value="1"/>
</dbReference>
<evidence type="ECO:0000256" key="7">
    <source>
        <dbReference type="ARBA" id="ARBA00023157"/>
    </source>
</evidence>
<dbReference type="PIRSF" id="PIRSF001220">
    <property type="entry name" value="L-ASNase_gatD"/>
    <property type="match status" value="1"/>
</dbReference>
<dbReference type="Gene3D" id="3.40.50.40">
    <property type="match status" value="1"/>
</dbReference>
<dbReference type="SMART" id="SM00870">
    <property type="entry name" value="Asparaginase"/>
    <property type="match status" value="1"/>
</dbReference>
<dbReference type="Proteomes" id="UP000664658">
    <property type="component" value="Unassembled WGS sequence"/>
</dbReference>
<keyword evidence="6 17" id="KW-0378">Hydrolase</keyword>
<dbReference type="RefSeq" id="WP_197665196.1">
    <property type="nucleotide sequence ID" value="NZ_CP027852.1"/>
</dbReference>
<dbReference type="InterPro" id="IPR037152">
    <property type="entry name" value="L-asparaginase_N_sf"/>
</dbReference>
<comment type="caution">
    <text evidence="17">The sequence shown here is derived from an EMBL/GenBank/DDBJ whole genome shotgun (WGS) entry which is preliminary data.</text>
</comment>
<dbReference type="EC" id="3.5.1.1" evidence="3"/>
<dbReference type="InterPro" id="IPR006034">
    <property type="entry name" value="Asparaginase/glutaminase-like"/>
</dbReference>
<comment type="catalytic activity">
    <reaction evidence="8">
        <text>L-asparagine + H2O = L-aspartate + NH4(+)</text>
        <dbReference type="Rhea" id="RHEA:21016"/>
        <dbReference type="ChEBI" id="CHEBI:15377"/>
        <dbReference type="ChEBI" id="CHEBI:28938"/>
        <dbReference type="ChEBI" id="CHEBI:29991"/>
        <dbReference type="ChEBI" id="CHEBI:58048"/>
        <dbReference type="EC" id="3.5.1.1"/>
    </reaction>
</comment>
<dbReference type="InterPro" id="IPR040919">
    <property type="entry name" value="Asparaginase_C"/>
</dbReference>
<dbReference type="InterPro" id="IPR027474">
    <property type="entry name" value="L-asparaginase_N"/>
</dbReference>
<evidence type="ECO:0000256" key="10">
    <source>
        <dbReference type="PIRSR" id="PIRSR001220-2"/>
    </source>
</evidence>
<dbReference type="CDD" id="cd00411">
    <property type="entry name" value="L-asparaginase_like"/>
    <property type="match status" value="1"/>
</dbReference>
<dbReference type="NCBIfam" id="TIGR00520">
    <property type="entry name" value="asnASE_II"/>
    <property type="match status" value="1"/>
</dbReference>
<evidence type="ECO:0000256" key="11">
    <source>
        <dbReference type="PROSITE-ProRule" id="PRU10099"/>
    </source>
</evidence>
<gene>
    <name evidence="17" type="primary">ansB</name>
    <name evidence="17" type="ORF">J2R62_01800</name>
</gene>
<evidence type="ECO:0000259" key="15">
    <source>
        <dbReference type="Pfam" id="PF00710"/>
    </source>
</evidence>
<dbReference type="PROSITE" id="PS00917">
    <property type="entry name" value="ASN_GLN_ASE_2"/>
    <property type="match status" value="1"/>
</dbReference>
<evidence type="ECO:0000259" key="16">
    <source>
        <dbReference type="Pfam" id="PF17763"/>
    </source>
</evidence>
<dbReference type="InterPro" id="IPR004550">
    <property type="entry name" value="AsnASE_II"/>
</dbReference>
<evidence type="ECO:0000256" key="12">
    <source>
        <dbReference type="PROSITE-ProRule" id="PRU10100"/>
    </source>
</evidence>
<sequence>MTISKTFQKTLSASVVALWFSGAAFAADLPNITILATGGTIAGASTTNSATDSSYTAGKVGVDALIAAVPEMKSVADVSGEQVVKIGSQDMNDEVWLKLAKRVNELLAKDDVDGIVITHGTDTMEETAYFLDLVVKSDKPVVLVGAMRPSTAMSADGPFNLYNAVVTAADANSKGRGVMVAMNDTVLGARDVVKMNTTEVNTFQAPNYGPLGYIHNGKIDYQRTPTRKHTSESQFDVSKLDKLPKVGIVYGYSNMAVEPVKALVDAKYDGIVTAGVGNGNLYNTTFDVLEKAAKNGTAVVRSSRVPTGSTTLDAEIDDAKYGFVAAGPLNPQKARVLLQLALTQTQDPAKIQEIFLTY</sequence>
<dbReference type="KEGG" id="pshi:SAMEA2665130_2012"/>
<protein>
    <recommendedName>
        <fullName evidence="3">asparaginase</fullName>
        <ecNumber evidence="3">3.5.1.1</ecNumber>
    </recommendedName>
</protein>
<evidence type="ECO:0000256" key="1">
    <source>
        <dbReference type="ARBA" id="ARBA00004418"/>
    </source>
</evidence>
<name>A0A379CP61_PLESH</name>
<dbReference type="FunFam" id="3.40.50.40:FF:000002">
    <property type="entry name" value="L-asparaginase 2"/>
    <property type="match status" value="1"/>
</dbReference>
<evidence type="ECO:0000256" key="2">
    <source>
        <dbReference type="ARBA" id="ARBA00010518"/>
    </source>
</evidence>
<feature type="active site" evidence="12">
    <location>
        <position position="121"/>
    </location>
</feature>
<feature type="domain" description="L-asparaginase N-terminal" evidence="15">
    <location>
        <begin position="31"/>
        <end position="226"/>
    </location>
</feature>
<dbReference type="PANTHER" id="PTHR11707:SF28">
    <property type="entry name" value="60 KDA LYSOPHOSPHOLIPASE"/>
    <property type="match status" value="1"/>
</dbReference>
<keyword evidence="4 14" id="KW-0732">Signal</keyword>
<dbReference type="PROSITE" id="PS00144">
    <property type="entry name" value="ASN_GLN_ASE_1"/>
    <property type="match status" value="1"/>
</dbReference>
<evidence type="ECO:0000256" key="3">
    <source>
        <dbReference type="ARBA" id="ARBA00012920"/>
    </source>
</evidence>
<dbReference type="FunFam" id="3.40.50.1170:FF:000001">
    <property type="entry name" value="L-asparaginase 2"/>
    <property type="match status" value="1"/>
</dbReference>
<feature type="binding site" evidence="10">
    <location>
        <position position="88"/>
    </location>
    <ligand>
        <name>substrate</name>
    </ligand>
</feature>
<feature type="active site" description="O-isoaspartyl threonine intermediate" evidence="9">
    <location>
        <position position="40"/>
    </location>
</feature>
<dbReference type="AlphaFoldDB" id="A0A379CP61"/>
<dbReference type="PIRSF" id="PIRSF500176">
    <property type="entry name" value="L_ASNase"/>
    <property type="match status" value="1"/>
</dbReference>
<keyword evidence="7" id="KW-1015">Disulfide bond</keyword>